<gene>
    <name evidence="4" type="ORF">PVAP13_6KG370800</name>
</gene>
<dbReference type="EMBL" id="CM029047">
    <property type="protein sequence ID" value="KAG2585119.1"/>
    <property type="molecule type" value="Genomic_DNA"/>
</dbReference>
<dbReference type="GO" id="GO:0016567">
    <property type="term" value="P:protein ubiquitination"/>
    <property type="evidence" value="ECO:0007669"/>
    <property type="project" value="InterPro"/>
</dbReference>
<dbReference type="InterPro" id="IPR000210">
    <property type="entry name" value="BTB/POZ_dom"/>
</dbReference>
<organism evidence="4 5">
    <name type="scientific">Panicum virgatum</name>
    <name type="common">Blackwell switchgrass</name>
    <dbReference type="NCBI Taxonomy" id="38727"/>
    <lineage>
        <taxon>Eukaryota</taxon>
        <taxon>Viridiplantae</taxon>
        <taxon>Streptophyta</taxon>
        <taxon>Embryophyta</taxon>
        <taxon>Tracheophyta</taxon>
        <taxon>Spermatophyta</taxon>
        <taxon>Magnoliopsida</taxon>
        <taxon>Liliopsida</taxon>
        <taxon>Poales</taxon>
        <taxon>Poaceae</taxon>
        <taxon>PACMAD clade</taxon>
        <taxon>Panicoideae</taxon>
        <taxon>Panicodae</taxon>
        <taxon>Paniceae</taxon>
        <taxon>Panicinae</taxon>
        <taxon>Panicum</taxon>
        <taxon>Panicum sect. Hiantes</taxon>
    </lineage>
</organism>
<dbReference type="Gene3D" id="2.60.210.10">
    <property type="entry name" value="Apoptosis, Tumor Necrosis Factor Receptor Associated Protein 2, Chain A"/>
    <property type="match status" value="1"/>
</dbReference>
<protein>
    <recommendedName>
        <fullName evidence="3">BTB domain-containing protein</fullName>
    </recommendedName>
</protein>
<dbReference type="InterPro" id="IPR002083">
    <property type="entry name" value="MATH/TRAF_dom"/>
</dbReference>
<dbReference type="Pfam" id="PF24570">
    <property type="entry name" value="BACK_BPM_SPOP"/>
    <property type="match status" value="1"/>
</dbReference>
<dbReference type="PANTHER" id="PTHR26379:SF504">
    <property type="entry name" value="OS08G0523800 PROTEIN"/>
    <property type="match status" value="1"/>
</dbReference>
<dbReference type="SUPFAM" id="SSF49599">
    <property type="entry name" value="TRAF domain-like"/>
    <property type="match status" value="1"/>
</dbReference>
<dbReference type="InterPro" id="IPR008974">
    <property type="entry name" value="TRAF-like"/>
</dbReference>
<dbReference type="Pfam" id="PF22486">
    <property type="entry name" value="MATH_2"/>
    <property type="match status" value="1"/>
</dbReference>
<dbReference type="Proteomes" id="UP000823388">
    <property type="component" value="Chromosome 6K"/>
</dbReference>
<dbReference type="OrthoDB" id="6359816at2759"/>
<dbReference type="Gene3D" id="1.25.40.420">
    <property type="match status" value="1"/>
</dbReference>
<comment type="similarity">
    <text evidence="2">Belongs to the Tdpoz family.</text>
</comment>
<accession>A0A8T0RKK2</accession>
<dbReference type="CDD" id="cd00121">
    <property type="entry name" value="MATH"/>
    <property type="match status" value="1"/>
</dbReference>
<dbReference type="SUPFAM" id="SSF54695">
    <property type="entry name" value="POZ domain"/>
    <property type="match status" value="1"/>
</dbReference>
<evidence type="ECO:0000256" key="2">
    <source>
        <dbReference type="ARBA" id="ARBA00010846"/>
    </source>
</evidence>
<dbReference type="CDD" id="cd18280">
    <property type="entry name" value="BTB_POZ_BPM_plant"/>
    <property type="match status" value="1"/>
</dbReference>
<evidence type="ECO:0000313" key="5">
    <source>
        <dbReference type="Proteomes" id="UP000823388"/>
    </source>
</evidence>
<keyword evidence="5" id="KW-1185">Reference proteome</keyword>
<dbReference type="PANTHER" id="PTHR26379">
    <property type="entry name" value="BTB/POZ AND MATH DOMAIN-CONTAINING PROTEIN 1"/>
    <property type="match status" value="1"/>
</dbReference>
<dbReference type="InterPro" id="IPR011333">
    <property type="entry name" value="SKP1/BTB/POZ_sf"/>
</dbReference>
<evidence type="ECO:0000256" key="1">
    <source>
        <dbReference type="ARBA" id="ARBA00004906"/>
    </source>
</evidence>
<comment type="caution">
    <text evidence="4">The sequence shown here is derived from an EMBL/GenBank/DDBJ whole genome shotgun (WGS) entry which is preliminary data.</text>
</comment>
<proteinExistence type="inferred from homology"/>
<dbReference type="AlphaFoldDB" id="A0A8T0RKK2"/>
<evidence type="ECO:0000259" key="3">
    <source>
        <dbReference type="PROSITE" id="PS50097"/>
    </source>
</evidence>
<evidence type="ECO:0000313" key="4">
    <source>
        <dbReference type="EMBL" id="KAG2585119.1"/>
    </source>
</evidence>
<feature type="domain" description="BTB" evidence="3">
    <location>
        <begin position="169"/>
        <end position="236"/>
    </location>
</feature>
<dbReference type="SMART" id="SM00225">
    <property type="entry name" value="BTB"/>
    <property type="match status" value="1"/>
</dbReference>
<sequence length="336" mass="37411">MGLKVQATALGSTLVEFKVDYQHSKHLNIGEAVHSEIIYAGGHMWRMNCYPSGVRERDMGGHVSLFLELLNKSSSVEAIFGAWLKGNGRENYTSPKKTLAYVFNEEEEELDEQGWHQFCSRFEVENYHVTEGYITFVCAIMVVGGNSIPVPPSDLGEHLERLLDSTDGTDVSFNVDGETFDAHRAVLAARSPVFNVELLGSMAEATMPAITLHDIAPAVFRIMLRFMYTDTLPGDDELGSSPFEMMQHLLAAADRYALDRLKLMCAQRLWDKVSVDTVAATLACAEMYSCSELKSKCIDFFAAEKNFKKAVLTDSFLQLGHKFPSIIADLRERVGA</sequence>
<name>A0A8T0RKK2_PANVG</name>
<reference evidence="4" key="1">
    <citation type="submission" date="2020-05" db="EMBL/GenBank/DDBJ databases">
        <title>WGS assembly of Panicum virgatum.</title>
        <authorList>
            <person name="Lovell J.T."/>
            <person name="Jenkins J."/>
            <person name="Shu S."/>
            <person name="Juenger T.E."/>
            <person name="Schmutz J."/>
        </authorList>
    </citation>
    <scope>NUCLEOTIDE SEQUENCE</scope>
    <source>
        <strain evidence="4">AP13</strain>
    </source>
</reference>
<dbReference type="Pfam" id="PF00651">
    <property type="entry name" value="BTB"/>
    <property type="match status" value="1"/>
</dbReference>
<dbReference type="Gene3D" id="3.30.710.10">
    <property type="entry name" value="Potassium Channel Kv1.1, Chain A"/>
    <property type="match status" value="1"/>
</dbReference>
<dbReference type="InterPro" id="IPR056423">
    <property type="entry name" value="BACK_BPM_SPOP"/>
</dbReference>
<dbReference type="InterPro" id="IPR045005">
    <property type="entry name" value="BPM1-6"/>
</dbReference>
<dbReference type="PROSITE" id="PS50097">
    <property type="entry name" value="BTB"/>
    <property type="match status" value="1"/>
</dbReference>
<comment type="pathway">
    <text evidence="1">Protein modification; protein ubiquitination.</text>
</comment>